<dbReference type="STRING" id="1231657.A0A1Y1YG19"/>
<dbReference type="OrthoDB" id="5125733at2759"/>
<comment type="caution">
    <text evidence="2">The sequence shown here is derived from an EMBL/GenBank/DDBJ whole genome shotgun (WGS) entry which is preliminary data.</text>
</comment>
<feature type="non-terminal residue" evidence="2">
    <location>
        <position position="309"/>
    </location>
</feature>
<dbReference type="AlphaFoldDB" id="A0A1Y1YG19"/>
<proteinExistence type="predicted"/>
<name>A0A1Y1YG19_9PLEO</name>
<protein>
    <submittedName>
        <fullName evidence="2">Heterokaryon incompatibility protein-domain-containing protein</fullName>
    </submittedName>
</protein>
<dbReference type="PANTHER" id="PTHR33112:SF16">
    <property type="entry name" value="HETEROKARYON INCOMPATIBILITY DOMAIN-CONTAINING PROTEIN"/>
    <property type="match status" value="1"/>
</dbReference>
<organism evidence="2 3">
    <name type="scientific">Clohesyomyces aquaticus</name>
    <dbReference type="NCBI Taxonomy" id="1231657"/>
    <lineage>
        <taxon>Eukaryota</taxon>
        <taxon>Fungi</taxon>
        <taxon>Dikarya</taxon>
        <taxon>Ascomycota</taxon>
        <taxon>Pezizomycotina</taxon>
        <taxon>Dothideomycetes</taxon>
        <taxon>Pleosporomycetidae</taxon>
        <taxon>Pleosporales</taxon>
        <taxon>Lindgomycetaceae</taxon>
        <taxon>Clohesyomyces</taxon>
    </lineage>
</organism>
<evidence type="ECO:0000313" key="3">
    <source>
        <dbReference type="Proteomes" id="UP000193144"/>
    </source>
</evidence>
<dbReference type="Pfam" id="PF06985">
    <property type="entry name" value="HET"/>
    <property type="match status" value="1"/>
</dbReference>
<evidence type="ECO:0000313" key="2">
    <source>
        <dbReference type="EMBL" id="ORX96676.1"/>
    </source>
</evidence>
<dbReference type="EMBL" id="MCFA01000250">
    <property type="protein sequence ID" value="ORX96676.1"/>
    <property type="molecule type" value="Genomic_DNA"/>
</dbReference>
<feature type="domain" description="Heterokaryon incompatibility" evidence="1">
    <location>
        <begin position="1"/>
        <end position="165"/>
    </location>
</feature>
<dbReference type="PANTHER" id="PTHR33112">
    <property type="entry name" value="DOMAIN PROTEIN, PUTATIVE-RELATED"/>
    <property type="match status" value="1"/>
</dbReference>
<dbReference type="Proteomes" id="UP000193144">
    <property type="component" value="Unassembled WGS sequence"/>
</dbReference>
<feature type="non-terminal residue" evidence="2">
    <location>
        <position position="1"/>
    </location>
</feature>
<evidence type="ECO:0000259" key="1">
    <source>
        <dbReference type="Pfam" id="PF06985"/>
    </source>
</evidence>
<keyword evidence="3" id="KW-1185">Reference proteome</keyword>
<reference evidence="2 3" key="1">
    <citation type="submission" date="2016-07" db="EMBL/GenBank/DDBJ databases">
        <title>Pervasive Adenine N6-methylation of Active Genes in Fungi.</title>
        <authorList>
            <consortium name="DOE Joint Genome Institute"/>
            <person name="Mondo S.J."/>
            <person name="Dannebaum R.O."/>
            <person name="Kuo R.C."/>
            <person name="Labutti K."/>
            <person name="Haridas S."/>
            <person name="Kuo A."/>
            <person name="Salamov A."/>
            <person name="Ahrendt S.R."/>
            <person name="Lipzen A."/>
            <person name="Sullivan W."/>
            <person name="Andreopoulos W.B."/>
            <person name="Clum A."/>
            <person name="Lindquist E."/>
            <person name="Daum C."/>
            <person name="Ramamoorthy G.K."/>
            <person name="Gryganskyi A."/>
            <person name="Culley D."/>
            <person name="Magnuson J.K."/>
            <person name="James T.Y."/>
            <person name="O'Malley M.A."/>
            <person name="Stajich J.E."/>
            <person name="Spatafora J.W."/>
            <person name="Visel A."/>
            <person name="Grigoriev I.V."/>
        </authorList>
    </citation>
    <scope>NUCLEOTIDE SEQUENCE [LARGE SCALE GENOMIC DNA]</scope>
    <source>
        <strain evidence="2 3">CBS 115471</strain>
    </source>
</reference>
<dbReference type="InterPro" id="IPR010730">
    <property type="entry name" value="HET"/>
</dbReference>
<sequence>YVALSYCWGTLTEKDKAFLTTKSNIKARLSGLKLQNLPRTLQDAVRTTQALGVDYIWIDSICIIQDDTDDWEREAITMGKVYKHACFTIAATNSSSSLDGFLHHRKPSAKASLPFFFSVVQDIFPGITDVEAERGNFHFRYPVETGIIDHLSECDWKKRGWTLQEEILSTRILSFTKDVIHFRCMRSEEVEASGYFGPLPLRFPALLADMEAMPFAKRLNGDSDYHYGWYEIIEDYSKRTLSYPGDKLAAVGGLAETFESLINDTYICGLWKSDLHRGLLWQSVSMSDIRGENGAPSWSWASRDGSITW</sequence>
<accession>A0A1Y1YG19</accession>
<gene>
    <name evidence="2" type="ORF">BCR34DRAFT_449733</name>
</gene>